<evidence type="ECO:0000259" key="2">
    <source>
        <dbReference type="PROSITE" id="PS50010"/>
    </source>
</evidence>
<dbReference type="InterPro" id="IPR035899">
    <property type="entry name" value="DBL_dom_sf"/>
</dbReference>
<gene>
    <name evidence="3" type="ORF">RFI_06492</name>
</gene>
<protein>
    <recommendedName>
        <fullName evidence="5">DH domain-containing protein</fullName>
    </recommendedName>
</protein>
<name>X6NXS5_RETFI</name>
<dbReference type="InterPro" id="IPR000219">
    <property type="entry name" value="DH_dom"/>
</dbReference>
<dbReference type="Gene3D" id="1.20.900.10">
    <property type="entry name" value="Dbl homology (DH) domain"/>
    <property type="match status" value="1"/>
</dbReference>
<dbReference type="InterPro" id="IPR011011">
    <property type="entry name" value="Znf_FYVE_PHD"/>
</dbReference>
<dbReference type="AlphaFoldDB" id="X6NXS5"/>
<dbReference type="InterPro" id="IPR001849">
    <property type="entry name" value="PH_domain"/>
</dbReference>
<evidence type="ECO:0000259" key="1">
    <source>
        <dbReference type="PROSITE" id="PS50003"/>
    </source>
</evidence>
<dbReference type="Gene3D" id="3.30.40.10">
    <property type="entry name" value="Zinc/RING finger domain, C3HC4 (zinc finger)"/>
    <property type="match status" value="1"/>
</dbReference>
<sequence>MKKKAEFLFFVLCFFFWGGAWTDGIFLCWNIVHRIFTKSQEIFLLILPIQRIPRYKILLEEIVKNTEVSHPDLQPLQEALEKIKEVVILLTLNERIKENSRREQVKAVEDRFGGSIVLLAPARRFVMEGSLCKIERRDDRDYVFFLFTDCLVYGSQTFVGNLKYQNLLPIDSAFDVREPQPKPQTEFGHIFEIHSSVESFYAYTEEEEIKKMWIEAMTKLVCLKEEREQTKQIAEKNDFKARARPNPDLIAAPLFVPDDFSSSCMMETCQVKFTFMERRHHCYYW</sequence>
<dbReference type="SUPFAM" id="SSF50729">
    <property type="entry name" value="PH domain-like"/>
    <property type="match status" value="1"/>
</dbReference>
<accession>X6NXS5</accession>
<evidence type="ECO:0000313" key="4">
    <source>
        <dbReference type="Proteomes" id="UP000023152"/>
    </source>
</evidence>
<evidence type="ECO:0008006" key="5">
    <source>
        <dbReference type="Google" id="ProtNLM"/>
    </source>
</evidence>
<dbReference type="SUPFAM" id="SSF57903">
    <property type="entry name" value="FYVE/PHD zinc finger"/>
    <property type="match status" value="1"/>
</dbReference>
<dbReference type="PANTHER" id="PTHR12673:SF159">
    <property type="entry name" value="LD03170P"/>
    <property type="match status" value="1"/>
</dbReference>
<dbReference type="EMBL" id="ASPP01005389">
    <property type="protein sequence ID" value="ETO30629.1"/>
    <property type="molecule type" value="Genomic_DNA"/>
</dbReference>
<dbReference type="InterPro" id="IPR013083">
    <property type="entry name" value="Znf_RING/FYVE/PHD"/>
</dbReference>
<dbReference type="PROSITE" id="PS50010">
    <property type="entry name" value="DH_2"/>
    <property type="match status" value="1"/>
</dbReference>
<keyword evidence="4" id="KW-1185">Reference proteome</keyword>
<proteinExistence type="predicted"/>
<organism evidence="3 4">
    <name type="scientific">Reticulomyxa filosa</name>
    <dbReference type="NCBI Taxonomy" id="46433"/>
    <lineage>
        <taxon>Eukaryota</taxon>
        <taxon>Sar</taxon>
        <taxon>Rhizaria</taxon>
        <taxon>Retaria</taxon>
        <taxon>Foraminifera</taxon>
        <taxon>Monothalamids</taxon>
        <taxon>Reticulomyxidae</taxon>
        <taxon>Reticulomyxa</taxon>
    </lineage>
</organism>
<dbReference type="PANTHER" id="PTHR12673">
    <property type="entry name" value="FACIOGENITAL DYSPLASIA PROTEIN"/>
    <property type="match status" value="1"/>
</dbReference>
<dbReference type="SMART" id="SM00233">
    <property type="entry name" value="PH"/>
    <property type="match status" value="1"/>
</dbReference>
<dbReference type="GO" id="GO:0005737">
    <property type="term" value="C:cytoplasm"/>
    <property type="evidence" value="ECO:0007669"/>
    <property type="project" value="TreeGrafter"/>
</dbReference>
<dbReference type="GO" id="GO:0005085">
    <property type="term" value="F:guanyl-nucleotide exchange factor activity"/>
    <property type="evidence" value="ECO:0007669"/>
    <property type="project" value="InterPro"/>
</dbReference>
<dbReference type="Pfam" id="PF00621">
    <property type="entry name" value="RhoGEF"/>
    <property type="match status" value="1"/>
</dbReference>
<dbReference type="PROSITE" id="PS50003">
    <property type="entry name" value="PH_DOMAIN"/>
    <property type="match status" value="1"/>
</dbReference>
<reference evidence="3 4" key="1">
    <citation type="journal article" date="2013" name="Curr. Biol.">
        <title>The Genome of the Foraminiferan Reticulomyxa filosa.</title>
        <authorList>
            <person name="Glockner G."/>
            <person name="Hulsmann N."/>
            <person name="Schleicher M."/>
            <person name="Noegel A.A."/>
            <person name="Eichinger L."/>
            <person name="Gallinger C."/>
            <person name="Pawlowski J."/>
            <person name="Sierra R."/>
            <person name="Euteneuer U."/>
            <person name="Pillet L."/>
            <person name="Moustafa A."/>
            <person name="Platzer M."/>
            <person name="Groth M."/>
            <person name="Szafranski K."/>
            <person name="Schliwa M."/>
        </authorList>
    </citation>
    <scope>NUCLEOTIDE SEQUENCE [LARGE SCALE GENOMIC DNA]</scope>
</reference>
<evidence type="ECO:0000313" key="3">
    <source>
        <dbReference type="EMBL" id="ETO30629.1"/>
    </source>
</evidence>
<comment type="caution">
    <text evidence="3">The sequence shown here is derived from an EMBL/GenBank/DDBJ whole genome shotgun (WGS) entry which is preliminary data.</text>
</comment>
<feature type="domain" description="PH" evidence="1">
    <location>
        <begin position="124"/>
        <end position="222"/>
    </location>
</feature>
<dbReference type="OrthoDB" id="660555at2759"/>
<dbReference type="InterPro" id="IPR051092">
    <property type="entry name" value="FYVE_RhoGEF_PH"/>
</dbReference>
<dbReference type="InterPro" id="IPR011993">
    <property type="entry name" value="PH-like_dom_sf"/>
</dbReference>
<feature type="domain" description="DH" evidence="2">
    <location>
        <begin position="44"/>
        <end position="93"/>
    </location>
</feature>
<dbReference type="SUPFAM" id="SSF48065">
    <property type="entry name" value="DBL homology domain (DH-domain)"/>
    <property type="match status" value="1"/>
</dbReference>
<dbReference type="Proteomes" id="UP000023152">
    <property type="component" value="Unassembled WGS sequence"/>
</dbReference>
<dbReference type="Gene3D" id="2.30.29.30">
    <property type="entry name" value="Pleckstrin-homology domain (PH domain)/Phosphotyrosine-binding domain (PTB)"/>
    <property type="match status" value="1"/>
</dbReference>